<comment type="similarity">
    <text evidence="1">Belongs to the universal stress protein A family.</text>
</comment>
<evidence type="ECO:0000313" key="4">
    <source>
        <dbReference type="Proteomes" id="UP001236507"/>
    </source>
</evidence>
<dbReference type="RefSeq" id="WP_283345509.1">
    <property type="nucleotide sequence ID" value="NZ_JASHIF010000015.1"/>
</dbReference>
<evidence type="ECO:0000259" key="2">
    <source>
        <dbReference type="Pfam" id="PF00582"/>
    </source>
</evidence>
<dbReference type="Gene3D" id="3.40.50.620">
    <property type="entry name" value="HUPs"/>
    <property type="match status" value="2"/>
</dbReference>
<dbReference type="EMBL" id="JASHIF010000015">
    <property type="protein sequence ID" value="MDI9860940.1"/>
    <property type="molecule type" value="Genomic_DNA"/>
</dbReference>
<proteinExistence type="inferred from homology"/>
<evidence type="ECO:0000313" key="3">
    <source>
        <dbReference type="EMBL" id="MDI9860940.1"/>
    </source>
</evidence>
<dbReference type="SUPFAM" id="SSF52402">
    <property type="entry name" value="Adenine nucleotide alpha hydrolases-like"/>
    <property type="match status" value="2"/>
</dbReference>
<dbReference type="InterPro" id="IPR006016">
    <property type="entry name" value="UspA"/>
</dbReference>
<name>A0ABT6YBL4_9BACT</name>
<sequence length="274" mass="30213">MNNILIATDFSDNSHKALQYAILIAQATGSDLYLIHTYLPRYVEPGIYADADTMQKALDDQRDSLYSKMVPLASKVEEANIKCHVVLEMNDVISGVFDTVEKYNIDLIVMGRTGAGGFLSKLIGSNAAHITAKAHIPVLTVPNQVEEVAIDKILYATQLEFDENHILAQVFELSHQLGANVALTKVSAPFEPDIQSDKQFVEQIKTAFVKETFSIDTTISNSVTEGILTTAAERGVNLIVLAAHHRNFLTQLIDPSKSKQVIIRSDIPVLTYQL</sequence>
<feature type="domain" description="UspA" evidence="2">
    <location>
        <begin position="151"/>
        <end position="271"/>
    </location>
</feature>
<comment type="caution">
    <text evidence="3">The sequence shown here is derived from an EMBL/GenBank/DDBJ whole genome shotgun (WGS) entry which is preliminary data.</text>
</comment>
<protein>
    <submittedName>
        <fullName evidence="3">Universal stress protein</fullName>
    </submittedName>
</protein>
<keyword evidence="4" id="KW-1185">Reference proteome</keyword>
<dbReference type="Proteomes" id="UP001236507">
    <property type="component" value="Unassembled WGS sequence"/>
</dbReference>
<dbReference type="PANTHER" id="PTHR46268:SF6">
    <property type="entry name" value="UNIVERSAL STRESS PROTEIN UP12"/>
    <property type="match status" value="1"/>
</dbReference>
<dbReference type="InterPro" id="IPR014729">
    <property type="entry name" value="Rossmann-like_a/b/a_fold"/>
</dbReference>
<dbReference type="InterPro" id="IPR006015">
    <property type="entry name" value="Universal_stress_UspA"/>
</dbReference>
<dbReference type="CDD" id="cd00293">
    <property type="entry name" value="USP-like"/>
    <property type="match status" value="2"/>
</dbReference>
<organism evidence="3 4">
    <name type="scientific">Flectobacillus roseus</name>
    <dbReference type="NCBI Taxonomy" id="502259"/>
    <lineage>
        <taxon>Bacteria</taxon>
        <taxon>Pseudomonadati</taxon>
        <taxon>Bacteroidota</taxon>
        <taxon>Cytophagia</taxon>
        <taxon>Cytophagales</taxon>
        <taxon>Flectobacillaceae</taxon>
        <taxon>Flectobacillus</taxon>
    </lineage>
</organism>
<dbReference type="PANTHER" id="PTHR46268">
    <property type="entry name" value="STRESS RESPONSE PROTEIN NHAX"/>
    <property type="match status" value="1"/>
</dbReference>
<dbReference type="Pfam" id="PF00582">
    <property type="entry name" value="Usp"/>
    <property type="match status" value="2"/>
</dbReference>
<dbReference type="PRINTS" id="PR01438">
    <property type="entry name" value="UNVRSLSTRESS"/>
</dbReference>
<evidence type="ECO:0000256" key="1">
    <source>
        <dbReference type="ARBA" id="ARBA00008791"/>
    </source>
</evidence>
<reference evidence="3 4" key="1">
    <citation type="submission" date="2023-05" db="EMBL/GenBank/DDBJ databases">
        <title>Novel species of genus Flectobacillus isolated from stream in China.</title>
        <authorList>
            <person name="Lu H."/>
        </authorList>
    </citation>
    <scope>NUCLEOTIDE SEQUENCE [LARGE SCALE GENOMIC DNA]</scope>
    <source>
        <strain evidence="3 4">KCTC 42575</strain>
    </source>
</reference>
<gene>
    <name evidence="3" type="ORF">QM524_17120</name>
</gene>
<accession>A0ABT6YBL4</accession>
<feature type="domain" description="UspA" evidence="2">
    <location>
        <begin position="2"/>
        <end position="142"/>
    </location>
</feature>